<keyword evidence="6 8" id="KW-1133">Transmembrane helix</keyword>
<organism evidence="10">
    <name type="scientific">Arundo donax</name>
    <name type="common">Giant reed</name>
    <name type="synonym">Donax arundinaceus</name>
    <dbReference type="NCBI Taxonomy" id="35708"/>
    <lineage>
        <taxon>Eukaryota</taxon>
        <taxon>Viridiplantae</taxon>
        <taxon>Streptophyta</taxon>
        <taxon>Embryophyta</taxon>
        <taxon>Tracheophyta</taxon>
        <taxon>Spermatophyta</taxon>
        <taxon>Magnoliopsida</taxon>
        <taxon>Liliopsida</taxon>
        <taxon>Poales</taxon>
        <taxon>Poaceae</taxon>
        <taxon>PACMAD clade</taxon>
        <taxon>Arundinoideae</taxon>
        <taxon>Arundineae</taxon>
        <taxon>Arundo</taxon>
    </lineage>
</organism>
<feature type="transmembrane region" description="Helical" evidence="8">
    <location>
        <begin position="16"/>
        <end position="35"/>
    </location>
</feature>
<evidence type="ECO:0000256" key="8">
    <source>
        <dbReference type="RuleBase" id="RU361233"/>
    </source>
</evidence>
<dbReference type="EMBL" id="GBRH01261838">
    <property type="protein sequence ID" value="JAD36057.1"/>
    <property type="molecule type" value="Transcribed_RNA"/>
</dbReference>
<evidence type="ECO:0000256" key="1">
    <source>
        <dbReference type="ARBA" id="ARBA00004651"/>
    </source>
</evidence>
<dbReference type="PANTHER" id="PTHR33573">
    <property type="entry name" value="CASP-LIKE PROTEIN 4A4"/>
    <property type="match status" value="1"/>
</dbReference>
<dbReference type="NCBIfam" id="TIGR01569">
    <property type="entry name" value="A_tha_TIGR01569"/>
    <property type="match status" value="1"/>
</dbReference>
<keyword evidence="4 8" id="KW-1003">Cell membrane</keyword>
<dbReference type="GO" id="GO:0005886">
    <property type="term" value="C:plasma membrane"/>
    <property type="evidence" value="ECO:0007669"/>
    <property type="project" value="UniProtKB-SubCell"/>
</dbReference>
<sequence length="191" mass="19487">MGGCGNVERKVKVAEVALRALLCGLGALAAALVATDSQTRTFFSLQKKAKFTDMKALVFLVVANGMAAGYSLLQLARCAAAMASGSRPLLNRALAWCIFSGDQALAYVTLAAVAAALQASVISMRGQPELQWMGICDLYGAFCRQAGGGIASALAAGLAAVLLAFVSAFNLFRLYGGRSGGGGAGKNGAAW</sequence>
<evidence type="ECO:0000256" key="6">
    <source>
        <dbReference type="ARBA" id="ARBA00022989"/>
    </source>
</evidence>
<comment type="subunit">
    <text evidence="3 8">Homodimer and heterodimers.</text>
</comment>
<name>A0A0A8ZMJ5_ARUDO</name>
<dbReference type="InterPro" id="IPR006459">
    <property type="entry name" value="CASP/CASPL"/>
</dbReference>
<keyword evidence="7 8" id="KW-0472">Membrane</keyword>
<evidence type="ECO:0000256" key="2">
    <source>
        <dbReference type="ARBA" id="ARBA00007651"/>
    </source>
</evidence>
<dbReference type="PANTHER" id="PTHR33573:SF64">
    <property type="entry name" value="CASP-LIKE PROTEIN 2B1"/>
    <property type="match status" value="1"/>
</dbReference>
<reference evidence="10" key="2">
    <citation type="journal article" date="2015" name="Data Brief">
        <title>Shoot transcriptome of the giant reed, Arundo donax.</title>
        <authorList>
            <person name="Barrero R.A."/>
            <person name="Guerrero F.D."/>
            <person name="Moolhuijzen P."/>
            <person name="Goolsby J.A."/>
            <person name="Tidwell J."/>
            <person name="Bellgard S.E."/>
            <person name="Bellgard M.I."/>
        </authorList>
    </citation>
    <scope>NUCLEOTIDE SEQUENCE</scope>
    <source>
        <tissue evidence="10">Shoot tissue taken approximately 20 cm above the soil surface</tissue>
    </source>
</reference>
<evidence type="ECO:0000256" key="3">
    <source>
        <dbReference type="ARBA" id="ARBA00011489"/>
    </source>
</evidence>
<evidence type="ECO:0000259" key="9">
    <source>
        <dbReference type="Pfam" id="PF04535"/>
    </source>
</evidence>
<comment type="similarity">
    <text evidence="2 8">Belongs to the Casparian strip membrane proteins (CASP) family.</text>
</comment>
<feature type="transmembrane region" description="Helical" evidence="8">
    <location>
        <begin position="150"/>
        <end position="172"/>
    </location>
</feature>
<protein>
    <recommendedName>
        <fullName evidence="8">CASP-like protein</fullName>
    </recommendedName>
</protein>
<evidence type="ECO:0000256" key="7">
    <source>
        <dbReference type="ARBA" id="ARBA00023136"/>
    </source>
</evidence>
<proteinExistence type="inferred from homology"/>
<dbReference type="AlphaFoldDB" id="A0A0A8ZMJ5"/>
<dbReference type="Pfam" id="PF04535">
    <property type="entry name" value="CASP_dom"/>
    <property type="match status" value="1"/>
</dbReference>
<comment type="subcellular location">
    <subcellularLocation>
        <location evidence="1 8">Cell membrane</location>
        <topology evidence="1 8">Multi-pass membrane protein</topology>
    </subcellularLocation>
</comment>
<reference evidence="10" key="1">
    <citation type="submission" date="2014-09" db="EMBL/GenBank/DDBJ databases">
        <authorList>
            <person name="Magalhaes I.L.F."/>
            <person name="Oliveira U."/>
            <person name="Santos F.R."/>
            <person name="Vidigal T.H.D.A."/>
            <person name="Brescovit A.D."/>
            <person name="Santos A.J."/>
        </authorList>
    </citation>
    <scope>NUCLEOTIDE SEQUENCE</scope>
    <source>
        <tissue evidence="10">Shoot tissue taken approximately 20 cm above the soil surface</tissue>
    </source>
</reference>
<accession>A0A0A8ZMJ5</accession>
<evidence type="ECO:0000313" key="10">
    <source>
        <dbReference type="EMBL" id="JAD36057.1"/>
    </source>
</evidence>
<evidence type="ECO:0000256" key="4">
    <source>
        <dbReference type="ARBA" id="ARBA00022475"/>
    </source>
</evidence>
<evidence type="ECO:0000256" key="5">
    <source>
        <dbReference type="ARBA" id="ARBA00022692"/>
    </source>
</evidence>
<feature type="transmembrane region" description="Helical" evidence="8">
    <location>
        <begin position="56"/>
        <end position="73"/>
    </location>
</feature>
<keyword evidence="5 8" id="KW-0812">Transmembrane</keyword>
<feature type="domain" description="Casparian strip membrane protein" evidence="9">
    <location>
        <begin position="9"/>
        <end position="157"/>
    </location>
</feature>
<dbReference type="InterPro" id="IPR006702">
    <property type="entry name" value="CASP_dom"/>
</dbReference>
<feature type="transmembrane region" description="Helical" evidence="8">
    <location>
        <begin position="93"/>
        <end position="117"/>
    </location>
</feature>